<proteinExistence type="predicted"/>
<comment type="caution">
    <text evidence="1">The sequence shown here is derived from an EMBL/GenBank/DDBJ whole genome shotgun (WGS) entry which is preliminary data.</text>
</comment>
<reference evidence="1" key="1">
    <citation type="journal article" date="2015" name="Nature">
        <title>Complex archaea that bridge the gap between prokaryotes and eukaryotes.</title>
        <authorList>
            <person name="Spang A."/>
            <person name="Saw J.H."/>
            <person name="Jorgensen S.L."/>
            <person name="Zaremba-Niedzwiedzka K."/>
            <person name="Martijn J."/>
            <person name="Lind A.E."/>
            <person name="van Eijk R."/>
            <person name="Schleper C."/>
            <person name="Guy L."/>
            <person name="Ettema T.J."/>
        </authorList>
    </citation>
    <scope>NUCLEOTIDE SEQUENCE</scope>
</reference>
<gene>
    <name evidence="1" type="ORF">LCGC14_2320340</name>
</gene>
<sequence>MTPASRRTLKCRRGKRGGGLKAFNAYMRSYRQQPHVKEKSRLQRKQWMQENRRYFNLYHRVLRRLRGVMCACGKPASPRATLMMGEVVCRGC</sequence>
<evidence type="ECO:0000313" key="1">
    <source>
        <dbReference type="EMBL" id="KKL48958.1"/>
    </source>
</evidence>
<dbReference type="AlphaFoldDB" id="A0A0F9CI21"/>
<dbReference type="EMBL" id="LAZR01033136">
    <property type="protein sequence ID" value="KKL48958.1"/>
    <property type="molecule type" value="Genomic_DNA"/>
</dbReference>
<name>A0A0F9CI21_9ZZZZ</name>
<accession>A0A0F9CI21</accession>
<protein>
    <submittedName>
        <fullName evidence="1">Uncharacterized protein</fullName>
    </submittedName>
</protein>
<organism evidence="1">
    <name type="scientific">marine sediment metagenome</name>
    <dbReference type="NCBI Taxonomy" id="412755"/>
    <lineage>
        <taxon>unclassified sequences</taxon>
        <taxon>metagenomes</taxon>
        <taxon>ecological metagenomes</taxon>
    </lineage>
</organism>